<comment type="caution">
    <text evidence="2">The sequence shown here is derived from an EMBL/GenBank/DDBJ whole genome shotgun (WGS) entry which is preliminary data.</text>
</comment>
<feature type="compositionally biased region" description="Gly residues" evidence="1">
    <location>
        <begin position="693"/>
        <end position="727"/>
    </location>
</feature>
<proteinExistence type="predicted"/>
<feature type="region of interest" description="Disordered" evidence="1">
    <location>
        <begin position="530"/>
        <end position="550"/>
    </location>
</feature>
<name>A0A150GI92_GONPE</name>
<feature type="compositionally biased region" description="Basic and acidic residues" evidence="1">
    <location>
        <begin position="683"/>
        <end position="692"/>
    </location>
</feature>
<organism evidence="2 3">
    <name type="scientific">Gonium pectorale</name>
    <name type="common">Green alga</name>
    <dbReference type="NCBI Taxonomy" id="33097"/>
    <lineage>
        <taxon>Eukaryota</taxon>
        <taxon>Viridiplantae</taxon>
        <taxon>Chlorophyta</taxon>
        <taxon>core chlorophytes</taxon>
        <taxon>Chlorophyceae</taxon>
        <taxon>CS clade</taxon>
        <taxon>Chlamydomonadales</taxon>
        <taxon>Volvocaceae</taxon>
        <taxon>Gonium</taxon>
    </lineage>
</organism>
<accession>A0A150GI92</accession>
<dbReference type="Proteomes" id="UP000075714">
    <property type="component" value="Unassembled WGS sequence"/>
</dbReference>
<reference evidence="3" key="1">
    <citation type="journal article" date="2016" name="Nat. Commun.">
        <title>The Gonium pectorale genome demonstrates co-option of cell cycle regulation during the evolution of multicellularity.</title>
        <authorList>
            <person name="Hanschen E.R."/>
            <person name="Marriage T.N."/>
            <person name="Ferris P.J."/>
            <person name="Hamaji T."/>
            <person name="Toyoda A."/>
            <person name="Fujiyama A."/>
            <person name="Neme R."/>
            <person name="Noguchi H."/>
            <person name="Minakuchi Y."/>
            <person name="Suzuki M."/>
            <person name="Kawai-Toyooka H."/>
            <person name="Smith D.R."/>
            <person name="Sparks H."/>
            <person name="Anderson J."/>
            <person name="Bakaric R."/>
            <person name="Luria V."/>
            <person name="Karger A."/>
            <person name="Kirschner M.W."/>
            <person name="Durand P.M."/>
            <person name="Michod R.E."/>
            <person name="Nozaki H."/>
            <person name="Olson B.J."/>
        </authorList>
    </citation>
    <scope>NUCLEOTIDE SEQUENCE [LARGE SCALE GENOMIC DNA]</scope>
    <source>
        <strain evidence="3">NIES-2863</strain>
    </source>
</reference>
<feature type="region of interest" description="Disordered" evidence="1">
    <location>
        <begin position="479"/>
        <end position="506"/>
    </location>
</feature>
<dbReference type="OrthoDB" id="537650at2759"/>
<dbReference type="EMBL" id="LSYV01000022">
    <property type="protein sequence ID" value="KXZ49533.1"/>
    <property type="molecule type" value="Genomic_DNA"/>
</dbReference>
<feature type="region of interest" description="Disordered" evidence="1">
    <location>
        <begin position="682"/>
        <end position="730"/>
    </location>
</feature>
<feature type="compositionally biased region" description="Low complexity" evidence="1">
    <location>
        <begin position="286"/>
        <end position="310"/>
    </location>
</feature>
<evidence type="ECO:0000256" key="1">
    <source>
        <dbReference type="SAM" id="MobiDB-lite"/>
    </source>
</evidence>
<keyword evidence="3" id="KW-1185">Reference proteome</keyword>
<evidence type="ECO:0000313" key="2">
    <source>
        <dbReference type="EMBL" id="KXZ49533.1"/>
    </source>
</evidence>
<evidence type="ECO:0000313" key="3">
    <source>
        <dbReference type="Proteomes" id="UP000075714"/>
    </source>
</evidence>
<protein>
    <submittedName>
        <fullName evidence="2">Uncharacterized protein</fullName>
    </submittedName>
</protein>
<gene>
    <name evidence="2" type="ORF">GPECTOR_21g761</name>
</gene>
<sequence length="744" mass="77788">MMASAPSPSPSSKATRLLLDQAAELRPWPAAADGGGGGGDGACWELAHPDGRVQLYVDPAGVVDGIVGWAETALFVAGHRAMQLPPPPLLITGLVKTGKTYCQANVVPAAVAGAEGAAALLRELLALVLRWAREEGVPVRDGLDLQAARELAARPGVDPSDVGALGDAIRRLLHAVEVPVLVLCDEVQSLFLPTFGDEPDAQGAPYIRDIFAKYLLLSGPRTLLWCLTGSCMSQTWISIADMPTHGHALITHIYDVALPASHSRAHMELAWRQLQQELRHGELEGEQQLQGQQQQRAHPSVQEQKQQQQQLPSPDSSGVLLLDPALLRLCAPSIAVLAAMVREWAALLTITGPQQQPQPDVAAFVDAFTRTTLLAEARKEWGVGLAGLPAAQRLAVRGTAYPGFGAHMEAMWSVMPLPLDPPPNCVHHGLLLVGPNGALRDGWDDAELGGGTLVQLDGRWLMQRLGEVADHLMGPPRAGAGAGANAGGRRWRRGPAGSGKPLRPTAGTAEFRDRLQAIALAVAEKLEEAQRQQQGVMEPPPADGGGVGGGAAAASAGVRELWTRQAWFQEVLQLPCNHRDREWYGSHSHSAALSSHLDMLVFFLRLSRNVLAHMQPWAAGGGGSGGGSDTAAVVPADVRVLEALPSALDQPLSEFLATAQEALGVLTQETVEEAATAFAAEGTCRRGKDGREGSGGSGVGGKAPGGGGSRMAGRTGSGGGRKGGRTGGDAAAAAAAAVRLRLSV</sequence>
<feature type="region of interest" description="Disordered" evidence="1">
    <location>
        <begin position="283"/>
        <end position="315"/>
    </location>
</feature>
<dbReference type="AlphaFoldDB" id="A0A150GI92"/>